<keyword evidence="4" id="KW-1185">Reference proteome</keyword>
<comment type="similarity">
    <text evidence="1">Belongs to the FAD-binding monooxygenase family.</text>
</comment>
<dbReference type="Pfam" id="PF13450">
    <property type="entry name" value="NAD_binding_8"/>
    <property type="match status" value="1"/>
</dbReference>
<sequence length="587" mass="64734">MPRITAKPQLSQHKETNGNGGRALPSMNGTKYAVRESPMFDPRPIRIIGIGAGASGINMIRTLRQTLSGLPFEHVVYEKNKGIGGTWLENRYPGCRCDVPSHSYQFSWRKNPSWSNLFASAAEIEGYLRDICDEEDMWGCIRTSHRVLSAVWSEEKSVWQVEVENTGTKEVVQDVADFLIDASGILNNWSWPDIPGREDFEGQMIHTAAWPEGFNVDGKVVAIIGNGASGLQVLPQIVPRVKKLYHPVRTPTWVLPPRIATMKMGAAAPVINQVEMGPDGEFTPAQIQRFRDDPTFYELFIRTLDLDSNLKFALSLVDGSPQQQWAAQKCREFMTAALGGDRALCEALIPAFPIGCRRLTPAPGYLEAMRDPKVSVVTEGIKRFVRGGIELATGEVLEVDAVICATGFGRSFRPPFPIVGRKGNLQDVWRVEAPASYMSVGIAGMPNYFKFLGPHAPIAHGDIFKLSEHIARYVARAIRKCQTEGILSICPSDAAVAEYAAHVEAFMPRTAWAGACRSWYKGDGDGDGDGDGSVVALHPGSRLHFLGMLAEFRGEDWEYVYAAGNRFAYLGNGFTGEEAEAMKRMNM</sequence>
<reference evidence="3" key="1">
    <citation type="submission" date="2018-03" db="EMBL/GenBank/DDBJ databases">
        <authorList>
            <person name="Guldener U."/>
        </authorList>
    </citation>
    <scope>NUCLEOTIDE SEQUENCE</scope>
</reference>
<dbReference type="Gene3D" id="3.50.50.60">
    <property type="entry name" value="FAD/NAD(P)-binding domain"/>
    <property type="match status" value="2"/>
</dbReference>
<organism evidence="3 4">
    <name type="scientific">Cephalotrichum gorgonifer</name>
    <dbReference type="NCBI Taxonomy" id="2041049"/>
    <lineage>
        <taxon>Eukaryota</taxon>
        <taxon>Fungi</taxon>
        <taxon>Dikarya</taxon>
        <taxon>Ascomycota</taxon>
        <taxon>Pezizomycotina</taxon>
        <taxon>Sordariomycetes</taxon>
        <taxon>Hypocreomycetidae</taxon>
        <taxon>Microascales</taxon>
        <taxon>Microascaceae</taxon>
        <taxon>Cephalotrichum</taxon>
    </lineage>
</organism>
<evidence type="ECO:0000256" key="1">
    <source>
        <dbReference type="ARBA" id="ARBA00010139"/>
    </source>
</evidence>
<proteinExistence type="inferred from homology"/>
<dbReference type="InterPro" id="IPR051209">
    <property type="entry name" value="FAD-bind_Monooxygenase_sf"/>
</dbReference>
<evidence type="ECO:0000256" key="2">
    <source>
        <dbReference type="SAM" id="MobiDB-lite"/>
    </source>
</evidence>
<dbReference type="GO" id="GO:0004497">
    <property type="term" value="F:monooxygenase activity"/>
    <property type="evidence" value="ECO:0007669"/>
    <property type="project" value="UniProtKB-KW"/>
</dbReference>
<dbReference type="EMBL" id="ONZQ02000001">
    <property type="protein sequence ID" value="SPN96716.1"/>
    <property type="molecule type" value="Genomic_DNA"/>
</dbReference>
<accession>A0AAE8MQT9</accession>
<keyword evidence="3" id="KW-0560">Oxidoreductase</keyword>
<protein>
    <submittedName>
        <fullName evidence="3">Related to steroid monooxygenase</fullName>
    </submittedName>
</protein>
<name>A0AAE8MQT9_9PEZI</name>
<comment type="caution">
    <text evidence="3">The sequence shown here is derived from an EMBL/GenBank/DDBJ whole genome shotgun (WGS) entry which is preliminary data.</text>
</comment>
<dbReference type="PANTHER" id="PTHR42877:SF12">
    <property type="entry name" value="MONOOXYGENASE"/>
    <property type="match status" value="1"/>
</dbReference>
<dbReference type="Proteomes" id="UP001187682">
    <property type="component" value="Unassembled WGS sequence"/>
</dbReference>
<feature type="region of interest" description="Disordered" evidence="2">
    <location>
        <begin position="1"/>
        <end position="28"/>
    </location>
</feature>
<dbReference type="AlphaFoldDB" id="A0AAE8MQT9"/>
<gene>
    <name evidence="3" type="ORF">DNG_00236</name>
</gene>
<dbReference type="InterPro" id="IPR036188">
    <property type="entry name" value="FAD/NAD-bd_sf"/>
</dbReference>
<evidence type="ECO:0000313" key="4">
    <source>
        <dbReference type="Proteomes" id="UP001187682"/>
    </source>
</evidence>
<keyword evidence="3" id="KW-0503">Monooxygenase</keyword>
<dbReference type="PANTHER" id="PTHR42877">
    <property type="entry name" value="L-ORNITHINE N(5)-MONOOXYGENASE-RELATED"/>
    <property type="match status" value="1"/>
</dbReference>
<evidence type="ECO:0000313" key="3">
    <source>
        <dbReference type="EMBL" id="SPN96716.1"/>
    </source>
</evidence>
<dbReference type="SUPFAM" id="SSF51905">
    <property type="entry name" value="FAD/NAD(P)-binding domain"/>
    <property type="match status" value="2"/>
</dbReference>